<keyword evidence="6 9" id="KW-0472">Membrane</keyword>
<protein>
    <recommendedName>
        <fullName evidence="11">Alkaline ceramidase</fullName>
    </recommendedName>
</protein>
<keyword evidence="3 9" id="KW-0812">Transmembrane</keyword>
<evidence type="ECO:0008006" key="11">
    <source>
        <dbReference type="Google" id="ProtNLM"/>
    </source>
</evidence>
<feature type="transmembrane region" description="Helical" evidence="9">
    <location>
        <begin position="173"/>
        <end position="190"/>
    </location>
</feature>
<feature type="binding site" evidence="8">
    <location>
        <position position="204"/>
    </location>
    <ligand>
        <name>Zn(2+)</name>
        <dbReference type="ChEBI" id="CHEBI:29105"/>
        <note>catalytic</note>
    </ligand>
</feature>
<dbReference type="GO" id="GO:0046872">
    <property type="term" value="F:metal ion binding"/>
    <property type="evidence" value="ECO:0007669"/>
    <property type="project" value="UniProtKB-KW"/>
</dbReference>
<comment type="cofactor">
    <cofactor evidence="8">
        <name>Zn(2+)</name>
        <dbReference type="ChEBI" id="CHEBI:29105"/>
    </cofactor>
</comment>
<reference evidence="10" key="1">
    <citation type="submission" date="2013-12" db="EMBL/GenBank/DDBJ databases">
        <title>The Genome Sequence of Aphanomyces astaci APO3.</title>
        <authorList>
            <consortium name="The Broad Institute Genomics Platform"/>
            <person name="Russ C."/>
            <person name="Tyler B."/>
            <person name="van West P."/>
            <person name="Dieguez-Uribeondo J."/>
            <person name="Young S.K."/>
            <person name="Zeng Q."/>
            <person name="Gargeya S."/>
            <person name="Fitzgerald M."/>
            <person name="Abouelleil A."/>
            <person name="Alvarado L."/>
            <person name="Chapman S.B."/>
            <person name="Gainer-Dewar J."/>
            <person name="Goldberg J."/>
            <person name="Griggs A."/>
            <person name="Gujja S."/>
            <person name="Hansen M."/>
            <person name="Howarth C."/>
            <person name="Imamovic A."/>
            <person name="Ireland A."/>
            <person name="Larimer J."/>
            <person name="McCowan C."/>
            <person name="Murphy C."/>
            <person name="Pearson M."/>
            <person name="Poon T.W."/>
            <person name="Priest M."/>
            <person name="Roberts A."/>
            <person name="Saif S."/>
            <person name="Shea T."/>
            <person name="Sykes S."/>
            <person name="Wortman J."/>
            <person name="Nusbaum C."/>
            <person name="Birren B."/>
        </authorList>
    </citation>
    <scope>NUCLEOTIDE SEQUENCE [LARGE SCALE GENOMIC DNA]</scope>
    <source>
        <strain evidence="10">APO3</strain>
    </source>
</reference>
<feature type="binding site" evidence="7">
    <location>
        <position position="24"/>
    </location>
    <ligand>
        <name>Ca(2+)</name>
        <dbReference type="ChEBI" id="CHEBI:29108"/>
    </ligand>
</feature>
<keyword evidence="4" id="KW-0378">Hydrolase</keyword>
<evidence type="ECO:0000313" key="10">
    <source>
        <dbReference type="EMBL" id="ETV82910.1"/>
    </source>
</evidence>
<feature type="binding site" evidence="7">
    <location>
        <position position="19"/>
    </location>
    <ligand>
        <name>Ca(2+)</name>
        <dbReference type="ChEBI" id="CHEBI:29108"/>
    </ligand>
</feature>
<evidence type="ECO:0000256" key="5">
    <source>
        <dbReference type="ARBA" id="ARBA00022989"/>
    </source>
</evidence>
<feature type="binding site" evidence="7">
    <location>
        <position position="20"/>
    </location>
    <ligand>
        <name>Ca(2+)</name>
        <dbReference type="ChEBI" id="CHEBI:29108"/>
    </ligand>
</feature>
<evidence type="ECO:0000256" key="4">
    <source>
        <dbReference type="ARBA" id="ARBA00022801"/>
    </source>
</evidence>
<sequence length="253" mass="29269">MQAAATMHGFWGPVTSNMDWCEDNYAWSHYVAEWWNTWSNVPWIIIAVYAMHKSSQAFAESSQPPSIRRAYWVPLIVFSGSFAFHVSLTHVGQQLDELPMLYGCFYFHYVTLRHHRGMKVAALGLCGVMTVLMLLFRHSIVPFIVSYALLVIGLLARSYMLMNTYKTLRQSQILQRGFYLYMVGFILWVIDQQFCEVVKPLHLHALWHVFSGASTFYWIQFACAHEFIVTNHGLQVRNIATVLPFTTMGKQLQ</sequence>
<dbReference type="Pfam" id="PF05875">
    <property type="entry name" value="Ceramidase"/>
    <property type="match status" value="1"/>
</dbReference>
<keyword evidence="7" id="KW-0106">Calcium</keyword>
<comment type="subcellular location">
    <subcellularLocation>
        <location evidence="1">Membrane</location>
        <topology evidence="1">Multi-pass membrane protein</topology>
    </subcellularLocation>
</comment>
<feature type="binding site" evidence="7">
    <location>
        <position position="22"/>
    </location>
    <ligand>
        <name>Ca(2+)</name>
        <dbReference type="ChEBI" id="CHEBI:29108"/>
    </ligand>
</feature>
<dbReference type="GO" id="GO:0046513">
    <property type="term" value="P:ceramide biosynthetic process"/>
    <property type="evidence" value="ECO:0007669"/>
    <property type="project" value="TreeGrafter"/>
</dbReference>
<dbReference type="PANTHER" id="PTHR46187:SF3">
    <property type="entry name" value="ALKALINE CERAMIDASE 3"/>
    <property type="match status" value="1"/>
</dbReference>
<dbReference type="PANTHER" id="PTHR46187">
    <property type="entry name" value="ALKALINE CERAMIDASE 3"/>
    <property type="match status" value="1"/>
</dbReference>
<dbReference type="AlphaFoldDB" id="W4GT41"/>
<dbReference type="RefSeq" id="XP_009827581.1">
    <property type="nucleotide sequence ID" value="XM_009829279.1"/>
</dbReference>
<feature type="transmembrane region" description="Helical" evidence="9">
    <location>
        <begin position="71"/>
        <end position="91"/>
    </location>
</feature>
<evidence type="ECO:0000256" key="6">
    <source>
        <dbReference type="ARBA" id="ARBA00023136"/>
    </source>
</evidence>
<dbReference type="GO" id="GO:0046514">
    <property type="term" value="P:ceramide catabolic process"/>
    <property type="evidence" value="ECO:0007669"/>
    <property type="project" value="TreeGrafter"/>
</dbReference>
<evidence type="ECO:0000256" key="3">
    <source>
        <dbReference type="ARBA" id="ARBA00022692"/>
    </source>
</evidence>
<dbReference type="InterPro" id="IPR008901">
    <property type="entry name" value="ACER"/>
</dbReference>
<dbReference type="STRING" id="112090.W4GT41"/>
<feature type="binding site" evidence="8">
    <location>
        <position position="85"/>
    </location>
    <ligand>
        <name>Zn(2+)</name>
        <dbReference type="ChEBI" id="CHEBI:29105"/>
        <note>catalytic</note>
    </ligand>
</feature>
<gene>
    <name evidence="10" type="ORF">H257_04683</name>
</gene>
<evidence type="ECO:0000256" key="9">
    <source>
        <dbReference type="SAM" id="Phobius"/>
    </source>
</evidence>
<keyword evidence="5 9" id="KW-1133">Transmembrane helix</keyword>
<name>W4GT41_APHAT</name>
<evidence type="ECO:0000256" key="1">
    <source>
        <dbReference type="ARBA" id="ARBA00004141"/>
    </source>
</evidence>
<keyword evidence="8" id="KW-0862">Zinc</keyword>
<dbReference type="VEuPathDB" id="FungiDB:H257_04683"/>
<comment type="similarity">
    <text evidence="2">Belongs to the alkaline ceramidase family.</text>
</comment>
<organism evidence="10">
    <name type="scientific">Aphanomyces astaci</name>
    <name type="common">Crayfish plague agent</name>
    <dbReference type="NCBI Taxonomy" id="112090"/>
    <lineage>
        <taxon>Eukaryota</taxon>
        <taxon>Sar</taxon>
        <taxon>Stramenopiles</taxon>
        <taxon>Oomycota</taxon>
        <taxon>Saprolegniomycetes</taxon>
        <taxon>Saprolegniales</taxon>
        <taxon>Verrucalvaceae</taxon>
        <taxon>Aphanomyces</taxon>
    </lineage>
</organism>
<feature type="binding site" evidence="7">
    <location>
        <position position="33"/>
    </location>
    <ligand>
        <name>Ca(2+)</name>
        <dbReference type="ChEBI" id="CHEBI:29108"/>
    </ligand>
</feature>
<evidence type="ECO:0000256" key="2">
    <source>
        <dbReference type="ARBA" id="ARBA00009780"/>
    </source>
</evidence>
<evidence type="ECO:0000256" key="7">
    <source>
        <dbReference type="PIRSR" id="PIRSR608901-1"/>
    </source>
</evidence>
<evidence type="ECO:0000256" key="8">
    <source>
        <dbReference type="PIRSR" id="PIRSR608901-2"/>
    </source>
</evidence>
<feature type="binding site" evidence="8">
    <location>
        <position position="208"/>
    </location>
    <ligand>
        <name>Zn(2+)</name>
        <dbReference type="ChEBI" id="CHEBI:29105"/>
        <note>catalytic</note>
    </ligand>
</feature>
<dbReference type="GeneID" id="20806679"/>
<keyword evidence="7" id="KW-0479">Metal-binding</keyword>
<accession>W4GT41</accession>
<dbReference type="GO" id="GO:0005789">
    <property type="term" value="C:endoplasmic reticulum membrane"/>
    <property type="evidence" value="ECO:0007669"/>
    <property type="project" value="TreeGrafter"/>
</dbReference>
<proteinExistence type="inferred from homology"/>
<feature type="transmembrane region" description="Helical" evidence="9">
    <location>
        <begin position="143"/>
        <end position="161"/>
    </location>
</feature>
<dbReference type="EMBL" id="KI913121">
    <property type="protein sequence ID" value="ETV82910.1"/>
    <property type="molecule type" value="Genomic_DNA"/>
</dbReference>
<dbReference type="OrthoDB" id="187171at2759"/>
<dbReference type="GO" id="GO:0016811">
    <property type="term" value="F:hydrolase activity, acting on carbon-nitrogen (but not peptide) bonds, in linear amides"/>
    <property type="evidence" value="ECO:0007669"/>
    <property type="project" value="InterPro"/>
</dbReference>